<reference evidence="2" key="1">
    <citation type="journal article" date="2019" name="Int. J. Syst. Evol. Microbiol.">
        <title>The Global Catalogue of Microorganisms (GCM) 10K type strain sequencing project: providing services to taxonomists for standard genome sequencing and annotation.</title>
        <authorList>
            <consortium name="The Broad Institute Genomics Platform"/>
            <consortium name="The Broad Institute Genome Sequencing Center for Infectious Disease"/>
            <person name="Wu L."/>
            <person name="Ma J."/>
        </authorList>
    </citation>
    <scope>NUCLEOTIDE SEQUENCE [LARGE SCALE GENOMIC DNA]</scope>
    <source>
        <strain evidence="2">JCM 17326</strain>
    </source>
</reference>
<accession>A0ABP6ZL95</accession>
<organism evidence="1 2">
    <name type="scientific">Nonomuraea rosea</name>
    <dbReference type="NCBI Taxonomy" id="638574"/>
    <lineage>
        <taxon>Bacteria</taxon>
        <taxon>Bacillati</taxon>
        <taxon>Actinomycetota</taxon>
        <taxon>Actinomycetes</taxon>
        <taxon>Streptosporangiales</taxon>
        <taxon>Streptosporangiaceae</taxon>
        <taxon>Nonomuraea</taxon>
    </lineage>
</organism>
<comment type="caution">
    <text evidence="1">The sequence shown here is derived from an EMBL/GenBank/DDBJ whole genome shotgun (WGS) entry which is preliminary data.</text>
</comment>
<dbReference type="RefSeq" id="WP_345576504.1">
    <property type="nucleotide sequence ID" value="NZ_BAABDQ010000050.1"/>
</dbReference>
<proteinExistence type="predicted"/>
<dbReference type="EMBL" id="BAABDQ010000050">
    <property type="protein sequence ID" value="GAA3613433.1"/>
    <property type="molecule type" value="Genomic_DNA"/>
</dbReference>
<sequence length="396" mass="44359">MSTDDEAHRDELSDEELDIVLARAAQDLLDHLRGVTDPTATLLAIMACQDPLPAAENELWPEQGGHTPGSERGVTLYSRLNLARQRMDTTLVGTVLPEAVLDEWEARTIRHGERYITATAPLELLTDVLGDFEEIGRLCEQRHPIDRHRRLHRITAKLAGLIGMLLINLSRWDLARSFFETARRAAEETEEPALRAWVMLRQSMLPHYYGDPLDSLKLARAAGDLADKQVCAVRAMAPVAELRAKARLAQQGRDASFSARDDVLAAAEEARTRAETVLAAVNGSDPVFGYTHRQMFFHLGEALVELGYFRDGYVYLTQALKLYDHHEQLDRTLIQLDRAFCRVAGGEPEETLRLATQATRELAPEYRWNIVQRRVRQLESAVALLPARGDAGSAPD</sequence>
<keyword evidence="2" id="KW-1185">Reference proteome</keyword>
<dbReference type="InterPro" id="IPR011990">
    <property type="entry name" value="TPR-like_helical_dom_sf"/>
</dbReference>
<gene>
    <name evidence="1" type="ORF">GCM10022419_118170</name>
</gene>
<dbReference type="Proteomes" id="UP001500630">
    <property type="component" value="Unassembled WGS sequence"/>
</dbReference>
<dbReference type="Gene3D" id="1.25.40.10">
    <property type="entry name" value="Tetratricopeptide repeat domain"/>
    <property type="match status" value="1"/>
</dbReference>
<name>A0ABP6ZL95_9ACTN</name>
<evidence type="ECO:0000313" key="2">
    <source>
        <dbReference type="Proteomes" id="UP001500630"/>
    </source>
</evidence>
<evidence type="ECO:0000313" key="1">
    <source>
        <dbReference type="EMBL" id="GAA3613433.1"/>
    </source>
</evidence>
<protein>
    <recommendedName>
        <fullName evidence="3">XRE family transcriptional regulator</fullName>
    </recommendedName>
</protein>
<evidence type="ECO:0008006" key="3">
    <source>
        <dbReference type="Google" id="ProtNLM"/>
    </source>
</evidence>